<feature type="compositionally biased region" description="Basic and acidic residues" evidence="1">
    <location>
        <begin position="175"/>
        <end position="184"/>
    </location>
</feature>
<dbReference type="EMBL" id="KB445792">
    <property type="protein sequence ID" value="EMD40295.1"/>
    <property type="molecule type" value="Genomic_DNA"/>
</dbReference>
<accession>M2R781</accession>
<name>M2R781_CERS8</name>
<feature type="compositionally biased region" description="Basic and acidic residues" evidence="1">
    <location>
        <begin position="374"/>
        <end position="395"/>
    </location>
</feature>
<protein>
    <submittedName>
        <fullName evidence="2">Uncharacterized protein</fullName>
    </submittedName>
</protein>
<organism evidence="2 3">
    <name type="scientific">Ceriporiopsis subvermispora (strain B)</name>
    <name type="common">White-rot fungus</name>
    <name type="synonym">Gelatoporia subvermispora</name>
    <dbReference type="NCBI Taxonomy" id="914234"/>
    <lineage>
        <taxon>Eukaryota</taxon>
        <taxon>Fungi</taxon>
        <taxon>Dikarya</taxon>
        <taxon>Basidiomycota</taxon>
        <taxon>Agaricomycotina</taxon>
        <taxon>Agaricomycetes</taxon>
        <taxon>Polyporales</taxon>
        <taxon>Gelatoporiaceae</taxon>
        <taxon>Gelatoporia</taxon>
    </lineage>
</organism>
<gene>
    <name evidence="2" type="ORF">CERSUDRAFT_148202</name>
</gene>
<feature type="compositionally biased region" description="Basic and acidic residues" evidence="1">
    <location>
        <begin position="328"/>
        <end position="338"/>
    </location>
</feature>
<dbReference type="Proteomes" id="UP000016930">
    <property type="component" value="Unassembled WGS sequence"/>
</dbReference>
<feature type="compositionally biased region" description="Basic and acidic residues" evidence="1">
    <location>
        <begin position="221"/>
        <end position="230"/>
    </location>
</feature>
<sequence>MYTQRIVRLSQFTRSAAGTRLLHRSAPAFAAPESHKPGKDTRLSQGTVSRPGHQHPGDAHDQAARSGQKAHQSDTTPVDAAERHSSKQAQSHLKGNPEGVGFADQVGSQSSTASVHEGRGAKAQGSGGEEEATPPGFVDAVKSKLGMKTSAGDVKQNREGGVGVTGTGATSGAKKPSEGRREMHWSAISRADTTTKGQAPEKSRMPQDNTYGDQNPHLKHKTEGDRDHGKGNAAPDPKLPSHQFSDSRANAAGGKQQKRAFMTSARAYEEKETKHTAESYFKDVDSSPPQSDKTHQVDGGASGPNVVRPHESNDPPTGGHSRAGPHTSEYETMSKEEPYDTLPSHGQEKDEKLRYGNMPGLQSKMSGDGGGESVSKEREGPQAEGAGGRKPEKAS</sequence>
<evidence type="ECO:0000313" key="2">
    <source>
        <dbReference type="EMBL" id="EMD40295.1"/>
    </source>
</evidence>
<evidence type="ECO:0000313" key="3">
    <source>
        <dbReference type="Proteomes" id="UP000016930"/>
    </source>
</evidence>
<feature type="region of interest" description="Disordered" evidence="1">
    <location>
        <begin position="16"/>
        <end position="395"/>
    </location>
</feature>
<keyword evidence="3" id="KW-1185">Reference proteome</keyword>
<evidence type="ECO:0000256" key="1">
    <source>
        <dbReference type="SAM" id="MobiDB-lite"/>
    </source>
</evidence>
<dbReference type="HOGENOM" id="CLU_036222_0_0_1"/>
<dbReference type="AlphaFoldDB" id="M2R781"/>
<feature type="compositionally biased region" description="Basic and acidic residues" evidence="1">
    <location>
        <begin position="267"/>
        <end position="285"/>
    </location>
</feature>
<reference evidence="2 3" key="1">
    <citation type="journal article" date="2012" name="Proc. Natl. Acad. Sci. U.S.A.">
        <title>Comparative genomics of Ceriporiopsis subvermispora and Phanerochaete chrysosporium provide insight into selective ligninolysis.</title>
        <authorList>
            <person name="Fernandez-Fueyo E."/>
            <person name="Ruiz-Duenas F.J."/>
            <person name="Ferreira P."/>
            <person name="Floudas D."/>
            <person name="Hibbett D.S."/>
            <person name="Canessa P."/>
            <person name="Larrondo L.F."/>
            <person name="James T.Y."/>
            <person name="Seelenfreund D."/>
            <person name="Lobos S."/>
            <person name="Polanco R."/>
            <person name="Tello M."/>
            <person name="Honda Y."/>
            <person name="Watanabe T."/>
            <person name="Watanabe T."/>
            <person name="Ryu J.S."/>
            <person name="Kubicek C.P."/>
            <person name="Schmoll M."/>
            <person name="Gaskell J."/>
            <person name="Hammel K.E."/>
            <person name="St John F.J."/>
            <person name="Vanden Wymelenberg A."/>
            <person name="Sabat G."/>
            <person name="Splinter BonDurant S."/>
            <person name="Syed K."/>
            <person name="Yadav J.S."/>
            <person name="Doddapaneni H."/>
            <person name="Subramanian V."/>
            <person name="Lavin J.L."/>
            <person name="Oguiza J.A."/>
            <person name="Perez G."/>
            <person name="Pisabarro A.G."/>
            <person name="Ramirez L."/>
            <person name="Santoyo F."/>
            <person name="Master E."/>
            <person name="Coutinho P.M."/>
            <person name="Henrissat B."/>
            <person name="Lombard V."/>
            <person name="Magnuson J.K."/>
            <person name="Kuees U."/>
            <person name="Hori C."/>
            <person name="Igarashi K."/>
            <person name="Samejima M."/>
            <person name="Held B.W."/>
            <person name="Barry K.W."/>
            <person name="LaButti K.M."/>
            <person name="Lapidus A."/>
            <person name="Lindquist E.A."/>
            <person name="Lucas S.M."/>
            <person name="Riley R."/>
            <person name="Salamov A.A."/>
            <person name="Hoffmeister D."/>
            <person name="Schwenk D."/>
            <person name="Hadar Y."/>
            <person name="Yarden O."/>
            <person name="de Vries R.P."/>
            <person name="Wiebenga A."/>
            <person name="Stenlid J."/>
            <person name="Eastwood D."/>
            <person name="Grigoriev I.V."/>
            <person name="Berka R.M."/>
            <person name="Blanchette R.A."/>
            <person name="Kersten P."/>
            <person name="Martinez A.T."/>
            <person name="Vicuna R."/>
            <person name="Cullen D."/>
        </authorList>
    </citation>
    <scope>NUCLEOTIDE SEQUENCE [LARGE SCALE GENOMIC DNA]</scope>
    <source>
        <strain evidence="2 3">B</strain>
    </source>
</reference>
<feature type="compositionally biased region" description="Basic and acidic residues" evidence="1">
    <location>
        <begin position="33"/>
        <end position="42"/>
    </location>
</feature>
<dbReference type="OrthoDB" id="2687798at2759"/>
<proteinExistence type="predicted"/>